<protein>
    <recommendedName>
        <fullName evidence="8">Peptidase S1 domain-containing protein</fullName>
    </recommendedName>
</protein>
<feature type="signal peptide" evidence="7">
    <location>
        <begin position="1"/>
        <end position="16"/>
    </location>
</feature>
<dbReference type="InterPro" id="IPR001254">
    <property type="entry name" value="Trypsin_dom"/>
</dbReference>
<evidence type="ECO:0000256" key="2">
    <source>
        <dbReference type="ARBA" id="ARBA00022670"/>
    </source>
</evidence>
<dbReference type="InterPro" id="IPR009003">
    <property type="entry name" value="Peptidase_S1_PA"/>
</dbReference>
<keyword evidence="2 6" id="KW-0645">Protease</keyword>
<dbReference type="InterPro" id="IPR001314">
    <property type="entry name" value="Peptidase_S1A"/>
</dbReference>
<comment type="caution">
    <text evidence="9">The sequence shown here is derived from an EMBL/GenBank/DDBJ whole genome shotgun (WGS) entry which is preliminary data.</text>
</comment>
<dbReference type="PROSITE" id="PS00135">
    <property type="entry name" value="TRYPSIN_SER"/>
    <property type="match status" value="1"/>
</dbReference>
<dbReference type="Proteomes" id="UP001642520">
    <property type="component" value="Unassembled WGS sequence"/>
</dbReference>
<evidence type="ECO:0000256" key="5">
    <source>
        <dbReference type="ARBA" id="ARBA00023157"/>
    </source>
</evidence>
<dbReference type="InterPro" id="IPR018114">
    <property type="entry name" value="TRYPSIN_HIS"/>
</dbReference>
<dbReference type="EMBL" id="CAXAJV020001293">
    <property type="protein sequence ID" value="CAL7945081.1"/>
    <property type="molecule type" value="Genomic_DNA"/>
</dbReference>
<dbReference type="SUPFAM" id="SSF50494">
    <property type="entry name" value="Trypsin-like serine proteases"/>
    <property type="match status" value="1"/>
</dbReference>
<evidence type="ECO:0000313" key="10">
    <source>
        <dbReference type="Proteomes" id="UP001642520"/>
    </source>
</evidence>
<proteinExistence type="inferred from homology"/>
<feature type="chain" id="PRO_5047205931" description="Peptidase S1 domain-containing protein" evidence="7">
    <location>
        <begin position="17"/>
        <end position="248"/>
    </location>
</feature>
<dbReference type="PRINTS" id="PR00722">
    <property type="entry name" value="CHYMOTRYPSIN"/>
</dbReference>
<dbReference type="PROSITE" id="PS50240">
    <property type="entry name" value="TRYPSIN_DOM"/>
    <property type="match status" value="1"/>
</dbReference>
<dbReference type="PANTHER" id="PTHR24276">
    <property type="entry name" value="POLYSERASE-RELATED"/>
    <property type="match status" value="1"/>
</dbReference>
<dbReference type="InterPro" id="IPR033116">
    <property type="entry name" value="TRYPSIN_SER"/>
</dbReference>
<name>A0ABP1NXY6_XYLVO</name>
<evidence type="ECO:0000256" key="7">
    <source>
        <dbReference type="SAM" id="SignalP"/>
    </source>
</evidence>
<dbReference type="InterPro" id="IPR043504">
    <property type="entry name" value="Peptidase_S1_PA_chymotrypsin"/>
</dbReference>
<evidence type="ECO:0000256" key="3">
    <source>
        <dbReference type="ARBA" id="ARBA00022801"/>
    </source>
</evidence>
<comment type="similarity">
    <text evidence="1">Belongs to the peptidase S1 family.</text>
</comment>
<accession>A0ABP1NXY6</accession>
<dbReference type="InterPro" id="IPR050430">
    <property type="entry name" value="Peptidase_S1"/>
</dbReference>
<evidence type="ECO:0000256" key="6">
    <source>
        <dbReference type="RuleBase" id="RU363034"/>
    </source>
</evidence>
<evidence type="ECO:0000259" key="8">
    <source>
        <dbReference type="PROSITE" id="PS50240"/>
    </source>
</evidence>
<dbReference type="SMART" id="SM00020">
    <property type="entry name" value="Tryp_SPc"/>
    <property type="match status" value="1"/>
</dbReference>
<sequence length="248" mass="27290">MLRVILLLCLARYACCFQPRIVGGREASIGEYPYQVSLLYNNNLICGGSIISEDWVLTAAHCVYGLNPTQFRIRLSSSYYDKEGLLIDGIKTFAWPNKYNERTYDFDVALIKLPSPIQFSATVKSIKLAEPETVVQSNERAVVTGWGRLTSNGPVSSKLQTLTVPIIDQNECVKIFDNQRKVTNNMICAGILTGGQDTCRGDSGGPLVQNGVQIGIVSWGKGCGVPKYPGVYTRVSAVRSWIKDKAKV</sequence>
<gene>
    <name evidence="9" type="ORF">XYLVIOL_LOCUS7002</name>
</gene>
<reference evidence="9 10" key="1">
    <citation type="submission" date="2024-08" db="EMBL/GenBank/DDBJ databases">
        <authorList>
            <person name="Will J Nash"/>
            <person name="Angela Man"/>
            <person name="Seanna McTaggart"/>
            <person name="Kendall Baker"/>
            <person name="Tom Barker"/>
            <person name="Leah Catchpole"/>
            <person name="Alex Durrant"/>
            <person name="Karim Gharbi"/>
            <person name="Naomi Irish"/>
            <person name="Gemy Kaithakottil"/>
            <person name="Debby Ku"/>
            <person name="Aaliyah Providence"/>
            <person name="Felix Shaw"/>
            <person name="David Swarbreck"/>
            <person name="Chris Watkins"/>
            <person name="Ann M. McCartney"/>
            <person name="Giulio Formenti"/>
            <person name="Alice Mouton"/>
            <person name="Noel Vella"/>
            <person name="Bjorn M von Reumont"/>
            <person name="Adriana Vella"/>
            <person name="Wilfried Haerty"/>
        </authorList>
    </citation>
    <scope>NUCLEOTIDE SEQUENCE [LARGE SCALE GENOMIC DNA]</scope>
</reference>
<keyword evidence="3 6" id="KW-0378">Hydrolase</keyword>
<dbReference type="CDD" id="cd00190">
    <property type="entry name" value="Tryp_SPc"/>
    <property type="match status" value="1"/>
</dbReference>
<dbReference type="Gene3D" id="2.40.10.10">
    <property type="entry name" value="Trypsin-like serine proteases"/>
    <property type="match status" value="1"/>
</dbReference>
<organism evidence="9 10">
    <name type="scientific">Xylocopa violacea</name>
    <name type="common">Violet carpenter bee</name>
    <name type="synonym">Apis violacea</name>
    <dbReference type="NCBI Taxonomy" id="135666"/>
    <lineage>
        <taxon>Eukaryota</taxon>
        <taxon>Metazoa</taxon>
        <taxon>Ecdysozoa</taxon>
        <taxon>Arthropoda</taxon>
        <taxon>Hexapoda</taxon>
        <taxon>Insecta</taxon>
        <taxon>Pterygota</taxon>
        <taxon>Neoptera</taxon>
        <taxon>Endopterygota</taxon>
        <taxon>Hymenoptera</taxon>
        <taxon>Apocrita</taxon>
        <taxon>Aculeata</taxon>
        <taxon>Apoidea</taxon>
        <taxon>Anthophila</taxon>
        <taxon>Apidae</taxon>
        <taxon>Xylocopa</taxon>
        <taxon>Xylocopa</taxon>
    </lineage>
</organism>
<evidence type="ECO:0000313" key="9">
    <source>
        <dbReference type="EMBL" id="CAL7945081.1"/>
    </source>
</evidence>
<keyword evidence="7" id="KW-0732">Signal</keyword>
<dbReference type="Pfam" id="PF00089">
    <property type="entry name" value="Trypsin"/>
    <property type="match status" value="1"/>
</dbReference>
<evidence type="ECO:0000256" key="1">
    <source>
        <dbReference type="ARBA" id="ARBA00007664"/>
    </source>
</evidence>
<evidence type="ECO:0000256" key="4">
    <source>
        <dbReference type="ARBA" id="ARBA00022825"/>
    </source>
</evidence>
<dbReference type="PROSITE" id="PS00134">
    <property type="entry name" value="TRYPSIN_HIS"/>
    <property type="match status" value="1"/>
</dbReference>
<keyword evidence="5" id="KW-1015">Disulfide bond</keyword>
<feature type="domain" description="Peptidase S1" evidence="8">
    <location>
        <begin position="21"/>
        <end position="247"/>
    </location>
</feature>
<dbReference type="PANTHER" id="PTHR24276:SF91">
    <property type="entry name" value="AT26814P-RELATED"/>
    <property type="match status" value="1"/>
</dbReference>
<keyword evidence="10" id="KW-1185">Reference proteome</keyword>
<keyword evidence="4 6" id="KW-0720">Serine protease</keyword>